<keyword evidence="2" id="KW-1185">Reference proteome</keyword>
<name>Q2LPQ3_SYNAS</name>
<dbReference type="InParanoid" id="Q2LPQ3"/>
<protein>
    <submittedName>
        <fullName evidence="1">Hypothetical cytosolic protein</fullName>
    </submittedName>
</protein>
<dbReference type="KEGG" id="sat:SYN_01155"/>
<dbReference type="Proteomes" id="UP000001933">
    <property type="component" value="Chromosome"/>
</dbReference>
<dbReference type="STRING" id="56780.SYN_01155"/>
<evidence type="ECO:0000313" key="2">
    <source>
        <dbReference type="Proteomes" id="UP000001933"/>
    </source>
</evidence>
<reference evidence="1 2" key="1">
    <citation type="journal article" date="2007" name="Proc. Natl. Acad. Sci. U.S.A.">
        <title>The genome of Syntrophus aciditrophicus: life at the thermodynamic limit of microbial growth.</title>
        <authorList>
            <person name="McInerney M.J."/>
            <person name="Rohlin L."/>
            <person name="Mouttaki H."/>
            <person name="Kim U."/>
            <person name="Krupp R.S."/>
            <person name="Rios-Hernandez L."/>
            <person name="Sieber J."/>
            <person name="Struchtemeyer C.G."/>
            <person name="Bhattacharyya A."/>
            <person name="Campbell J.W."/>
            <person name="Gunsalus R.P."/>
        </authorList>
    </citation>
    <scope>NUCLEOTIDE SEQUENCE [LARGE SCALE GENOMIC DNA]</scope>
    <source>
        <strain evidence="1 2">SB</strain>
    </source>
</reference>
<organism evidence="1 2">
    <name type="scientific">Syntrophus aciditrophicus (strain SB)</name>
    <dbReference type="NCBI Taxonomy" id="56780"/>
    <lineage>
        <taxon>Bacteria</taxon>
        <taxon>Pseudomonadati</taxon>
        <taxon>Thermodesulfobacteriota</taxon>
        <taxon>Syntrophia</taxon>
        <taxon>Syntrophales</taxon>
        <taxon>Syntrophaceae</taxon>
        <taxon>Syntrophus</taxon>
    </lineage>
</organism>
<gene>
    <name evidence="1" type="ORF">SYN_01155</name>
</gene>
<proteinExistence type="predicted"/>
<dbReference type="EMBL" id="CP000252">
    <property type="protein sequence ID" value="ABC76252.1"/>
    <property type="molecule type" value="Genomic_DNA"/>
</dbReference>
<dbReference type="HOGENOM" id="CLU_3066983_0_0_7"/>
<dbReference type="AlphaFoldDB" id="Q2LPQ3"/>
<evidence type="ECO:0000313" key="1">
    <source>
        <dbReference type="EMBL" id="ABC76252.1"/>
    </source>
</evidence>
<sequence length="53" mass="6130">MTLHDGKRETFSFSCGINVYKTLKKRFLFVKPERMKGDNPRCSDCFYGGHLVA</sequence>
<accession>Q2LPQ3</accession>